<dbReference type="Gene3D" id="3.40.50.720">
    <property type="entry name" value="NAD(P)-binding Rossmann-like Domain"/>
    <property type="match status" value="1"/>
</dbReference>
<accession>A0AAE0TZM2</accession>
<name>A0AAE0TZM2_9PEZI</name>
<dbReference type="CDD" id="cd05259">
    <property type="entry name" value="PCBER_SDR_a"/>
    <property type="match status" value="1"/>
</dbReference>
<dbReference type="Pfam" id="PF05368">
    <property type="entry name" value="NmrA"/>
    <property type="match status" value="1"/>
</dbReference>
<gene>
    <name evidence="4" type="ORF">B0H63DRAFT_472888</name>
</gene>
<dbReference type="PANTHER" id="PTHR47706">
    <property type="entry name" value="NMRA-LIKE FAMILY PROTEIN"/>
    <property type="match status" value="1"/>
</dbReference>
<dbReference type="GO" id="GO:0016491">
    <property type="term" value="F:oxidoreductase activity"/>
    <property type="evidence" value="ECO:0007669"/>
    <property type="project" value="UniProtKB-KW"/>
</dbReference>
<sequence>MVSIKTVAVLGGTGNLGPFIVQELLSAGFSVTGVTREASTNSTPKFPEGLDIKRVDYTSFDALKAAFEGQDAVVSVVGGPGVPAQKIAVDAAVAAGVKRFIPSEFGINTRNVRGQPIAKIIGGKIAIVDYLQEVAKEHPEFSWTGLSTGLFFDWALERGTLSFNLKDKTASIVDSGNEKWQASNLPQIGKSVAAILNHPDETANKYLGTASFNLSQNELIGVVEELTGVKLAIIHLKSEDIQKAGEEKIAQGDFRAFLDFLRVHNFADGAGNALKAEESANELIGLPYEDLRETVKSWLEKAGVL</sequence>
<dbReference type="InterPro" id="IPR008030">
    <property type="entry name" value="NmrA-like"/>
</dbReference>
<dbReference type="InterPro" id="IPR036291">
    <property type="entry name" value="NAD(P)-bd_dom_sf"/>
</dbReference>
<dbReference type="AlphaFoldDB" id="A0AAE0TZM2"/>
<feature type="domain" description="NmrA-like" evidence="3">
    <location>
        <begin position="5"/>
        <end position="241"/>
    </location>
</feature>
<comment type="caution">
    <text evidence="4">The sequence shown here is derived from an EMBL/GenBank/DDBJ whole genome shotgun (WGS) entry which is preliminary data.</text>
</comment>
<organism evidence="4 5">
    <name type="scientific">Podospora didyma</name>
    <dbReference type="NCBI Taxonomy" id="330526"/>
    <lineage>
        <taxon>Eukaryota</taxon>
        <taxon>Fungi</taxon>
        <taxon>Dikarya</taxon>
        <taxon>Ascomycota</taxon>
        <taxon>Pezizomycotina</taxon>
        <taxon>Sordariomycetes</taxon>
        <taxon>Sordariomycetidae</taxon>
        <taxon>Sordariales</taxon>
        <taxon>Podosporaceae</taxon>
        <taxon>Podospora</taxon>
    </lineage>
</organism>
<evidence type="ECO:0000256" key="1">
    <source>
        <dbReference type="ARBA" id="ARBA00022857"/>
    </source>
</evidence>
<reference evidence="4" key="1">
    <citation type="journal article" date="2023" name="Mol. Phylogenet. Evol.">
        <title>Genome-scale phylogeny and comparative genomics of the fungal order Sordariales.</title>
        <authorList>
            <person name="Hensen N."/>
            <person name="Bonometti L."/>
            <person name="Westerberg I."/>
            <person name="Brannstrom I.O."/>
            <person name="Guillou S."/>
            <person name="Cros-Aarteil S."/>
            <person name="Calhoun S."/>
            <person name="Haridas S."/>
            <person name="Kuo A."/>
            <person name="Mondo S."/>
            <person name="Pangilinan J."/>
            <person name="Riley R."/>
            <person name="LaButti K."/>
            <person name="Andreopoulos B."/>
            <person name="Lipzen A."/>
            <person name="Chen C."/>
            <person name="Yan M."/>
            <person name="Daum C."/>
            <person name="Ng V."/>
            <person name="Clum A."/>
            <person name="Steindorff A."/>
            <person name="Ohm R.A."/>
            <person name="Martin F."/>
            <person name="Silar P."/>
            <person name="Natvig D.O."/>
            <person name="Lalanne C."/>
            <person name="Gautier V."/>
            <person name="Ament-Velasquez S.L."/>
            <person name="Kruys A."/>
            <person name="Hutchinson M.I."/>
            <person name="Powell A.J."/>
            <person name="Barry K."/>
            <person name="Miller A.N."/>
            <person name="Grigoriev I.V."/>
            <person name="Debuchy R."/>
            <person name="Gladieux P."/>
            <person name="Hiltunen Thoren M."/>
            <person name="Johannesson H."/>
        </authorList>
    </citation>
    <scope>NUCLEOTIDE SEQUENCE</scope>
    <source>
        <strain evidence="4">CBS 232.78</strain>
    </source>
</reference>
<protein>
    <recommendedName>
        <fullName evidence="3">NmrA-like domain-containing protein</fullName>
    </recommendedName>
</protein>
<evidence type="ECO:0000313" key="5">
    <source>
        <dbReference type="Proteomes" id="UP001285441"/>
    </source>
</evidence>
<reference evidence="4" key="2">
    <citation type="submission" date="2023-06" db="EMBL/GenBank/DDBJ databases">
        <authorList>
            <consortium name="Lawrence Berkeley National Laboratory"/>
            <person name="Haridas S."/>
            <person name="Hensen N."/>
            <person name="Bonometti L."/>
            <person name="Westerberg I."/>
            <person name="Brannstrom I.O."/>
            <person name="Guillou S."/>
            <person name="Cros-Aarteil S."/>
            <person name="Calhoun S."/>
            <person name="Kuo A."/>
            <person name="Mondo S."/>
            <person name="Pangilinan J."/>
            <person name="Riley R."/>
            <person name="LaButti K."/>
            <person name="Andreopoulos B."/>
            <person name="Lipzen A."/>
            <person name="Chen C."/>
            <person name="Yanf M."/>
            <person name="Daum C."/>
            <person name="Ng V."/>
            <person name="Clum A."/>
            <person name="Steindorff A."/>
            <person name="Ohm R."/>
            <person name="Martin F."/>
            <person name="Silar P."/>
            <person name="Natvig D."/>
            <person name="Lalanne C."/>
            <person name="Gautier V."/>
            <person name="Ament-velasquez S.L."/>
            <person name="Kruys A."/>
            <person name="Hutchinson M.I."/>
            <person name="Powell A.J."/>
            <person name="Barry K."/>
            <person name="Miller A.N."/>
            <person name="Grigoriev I.V."/>
            <person name="Debuchy R."/>
            <person name="Gladieux P."/>
            <person name="Thoren M.H."/>
            <person name="Johannesson H."/>
        </authorList>
    </citation>
    <scope>NUCLEOTIDE SEQUENCE</scope>
    <source>
        <strain evidence="4">CBS 232.78</strain>
    </source>
</reference>
<proteinExistence type="predicted"/>
<dbReference type="InterPro" id="IPR051609">
    <property type="entry name" value="NmrA/Isoflavone_reductase-like"/>
</dbReference>
<keyword evidence="1" id="KW-0521">NADP</keyword>
<evidence type="ECO:0000259" key="3">
    <source>
        <dbReference type="Pfam" id="PF05368"/>
    </source>
</evidence>
<dbReference type="EMBL" id="JAULSW010000004">
    <property type="protein sequence ID" value="KAK3385416.1"/>
    <property type="molecule type" value="Genomic_DNA"/>
</dbReference>
<keyword evidence="2" id="KW-0560">Oxidoreductase</keyword>
<dbReference type="SUPFAM" id="SSF51735">
    <property type="entry name" value="NAD(P)-binding Rossmann-fold domains"/>
    <property type="match status" value="1"/>
</dbReference>
<dbReference type="Gene3D" id="3.90.25.10">
    <property type="entry name" value="UDP-galactose 4-epimerase, domain 1"/>
    <property type="match status" value="1"/>
</dbReference>
<evidence type="ECO:0000256" key="2">
    <source>
        <dbReference type="ARBA" id="ARBA00023002"/>
    </source>
</evidence>
<dbReference type="PANTHER" id="PTHR47706:SF10">
    <property type="entry name" value="NMRA-LIKE DOMAIN-CONTAINING PROTEIN"/>
    <property type="match status" value="1"/>
</dbReference>
<dbReference type="Proteomes" id="UP001285441">
    <property type="component" value="Unassembled WGS sequence"/>
</dbReference>
<evidence type="ECO:0000313" key="4">
    <source>
        <dbReference type="EMBL" id="KAK3385416.1"/>
    </source>
</evidence>
<keyword evidence="5" id="KW-1185">Reference proteome</keyword>
<dbReference type="InterPro" id="IPR045312">
    <property type="entry name" value="PCBER-like"/>
</dbReference>